<evidence type="ECO:0000313" key="1">
    <source>
        <dbReference type="EMBL" id="MYM92077.1"/>
    </source>
</evidence>
<dbReference type="InterPro" id="IPR029057">
    <property type="entry name" value="PRTase-like"/>
</dbReference>
<dbReference type="GO" id="GO:0016757">
    <property type="term" value="F:glycosyltransferase activity"/>
    <property type="evidence" value="ECO:0007669"/>
    <property type="project" value="UniProtKB-KW"/>
</dbReference>
<accession>A0A845GH04</accession>
<dbReference type="AlphaFoldDB" id="A0A845GH04"/>
<dbReference type="SUPFAM" id="SSF53271">
    <property type="entry name" value="PRTase-like"/>
    <property type="match status" value="1"/>
</dbReference>
<keyword evidence="1" id="KW-0328">Glycosyltransferase</keyword>
<sequence length="98" mass="10365">MRRRLRNRSEAGRLLARRLAAYARRADAIVLALPRGGVPLGDVIARTLALPLDLLLVRKLGLPGFPEYAIGAVAAGGACLLNTAELLQFGVPPALVEA</sequence>
<dbReference type="Proteomes" id="UP000470302">
    <property type="component" value="Unassembled WGS sequence"/>
</dbReference>
<keyword evidence="1" id="KW-0808">Transferase</keyword>
<reference evidence="1 2" key="1">
    <citation type="submission" date="2020-01" db="EMBL/GenBank/DDBJ databases">
        <title>Novel species isolated from a subtropical stream in China.</title>
        <authorList>
            <person name="Lu H."/>
        </authorList>
    </citation>
    <scope>NUCLEOTIDE SEQUENCE [LARGE SCALE GENOMIC DNA]</scope>
    <source>
        <strain evidence="1 2">FT82W</strain>
    </source>
</reference>
<dbReference type="EMBL" id="WWCW01000400">
    <property type="protein sequence ID" value="MYM92077.1"/>
    <property type="molecule type" value="Genomic_DNA"/>
</dbReference>
<proteinExistence type="predicted"/>
<dbReference type="Gene3D" id="3.40.50.2020">
    <property type="match status" value="1"/>
</dbReference>
<name>A0A845GH04_9BURK</name>
<feature type="non-terminal residue" evidence="1">
    <location>
        <position position="98"/>
    </location>
</feature>
<organism evidence="1 2">
    <name type="scientific">Duganella vulcania</name>
    <dbReference type="NCBI Taxonomy" id="2692166"/>
    <lineage>
        <taxon>Bacteria</taxon>
        <taxon>Pseudomonadati</taxon>
        <taxon>Pseudomonadota</taxon>
        <taxon>Betaproteobacteria</taxon>
        <taxon>Burkholderiales</taxon>
        <taxon>Oxalobacteraceae</taxon>
        <taxon>Telluria group</taxon>
        <taxon>Duganella</taxon>
    </lineage>
</organism>
<comment type="caution">
    <text evidence="1">The sequence shown here is derived from an EMBL/GenBank/DDBJ whole genome shotgun (WGS) entry which is preliminary data.</text>
</comment>
<evidence type="ECO:0000313" key="2">
    <source>
        <dbReference type="Proteomes" id="UP000470302"/>
    </source>
</evidence>
<gene>
    <name evidence="1" type="ORF">GTP91_33525</name>
</gene>
<protein>
    <submittedName>
        <fullName evidence="1">Phosphoribosyltransferase</fullName>
    </submittedName>
</protein>